<keyword evidence="3" id="KW-1185">Reference proteome</keyword>
<protein>
    <recommendedName>
        <fullName evidence="1">Protein kinase domain-containing protein</fullName>
    </recommendedName>
</protein>
<dbReference type="InterPro" id="IPR011009">
    <property type="entry name" value="Kinase-like_dom_sf"/>
</dbReference>
<dbReference type="GO" id="GO:0005524">
    <property type="term" value="F:ATP binding"/>
    <property type="evidence" value="ECO:0007669"/>
    <property type="project" value="InterPro"/>
</dbReference>
<dbReference type="PROSITE" id="PS50011">
    <property type="entry name" value="PROTEIN_KINASE_DOM"/>
    <property type="match status" value="1"/>
</dbReference>
<dbReference type="SUPFAM" id="SSF56112">
    <property type="entry name" value="Protein kinase-like (PK-like)"/>
    <property type="match status" value="1"/>
</dbReference>
<dbReference type="GeneID" id="43665826"/>
<name>A0A5N7DM38_9EURO</name>
<organism evidence="2 3">
    <name type="scientific">Aspergillus pseudonomiae</name>
    <dbReference type="NCBI Taxonomy" id="1506151"/>
    <lineage>
        <taxon>Eukaryota</taxon>
        <taxon>Fungi</taxon>
        <taxon>Dikarya</taxon>
        <taxon>Ascomycota</taxon>
        <taxon>Pezizomycotina</taxon>
        <taxon>Eurotiomycetes</taxon>
        <taxon>Eurotiomycetidae</taxon>
        <taxon>Eurotiales</taxon>
        <taxon>Aspergillaceae</taxon>
        <taxon>Aspergillus</taxon>
        <taxon>Aspergillus subgen. Circumdati</taxon>
    </lineage>
</organism>
<feature type="domain" description="Protein kinase" evidence="1">
    <location>
        <begin position="101"/>
        <end position="276"/>
    </location>
</feature>
<dbReference type="AlphaFoldDB" id="A0A5N7DM38"/>
<evidence type="ECO:0000259" key="1">
    <source>
        <dbReference type="PROSITE" id="PS50011"/>
    </source>
</evidence>
<dbReference type="OrthoDB" id="4062651at2759"/>
<dbReference type="GO" id="GO:0004672">
    <property type="term" value="F:protein kinase activity"/>
    <property type="evidence" value="ECO:0007669"/>
    <property type="project" value="InterPro"/>
</dbReference>
<dbReference type="Pfam" id="PF00069">
    <property type="entry name" value="Pkinase"/>
    <property type="match status" value="1"/>
</dbReference>
<dbReference type="InterPro" id="IPR000719">
    <property type="entry name" value="Prot_kinase_dom"/>
</dbReference>
<dbReference type="RefSeq" id="XP_031944829.1">
    <property type="nucleotide sequence ID" value="XM_032081135.1"/>
</dbReference>
<gene>
    <name evidence="2" type="ORF">BDV37DRAFT_241065</name>
</gene>
<dbReference type="EMBL" id="ML736748">
    <property type="protein sequence ID" value="KAE8407510.1"/>
    <property type="molecule type" value="Genomic_DNA"/>
</dbReference>
<reference evidence="2 3" key="1">
    <citation type="submission" date="2019-04" db="EMBL/GenBank/DDBJ databases">
        <authorList>
            <consortium name="DOE Joint Genome Institute"/>
            <person name="Mondo S."/>
            <person name="Kjaerbolling I."/>
            <person name="Vesth T."/>
            <person name="Frisvad J.C."/>
            <person name="Nybo J.L."/>
            <person name="Theobald S."/>
            <person name="Kildgaard S."/>
            <person name="Isbrandt T."/>
            <person name="Kuo A."/>
            <person name="Sato A."/>
            <person name="Lyhne E.K."/>
            <person name="Kogle M.E."/>
            <person name="Wiebenga A."/>
            <person name="Kun R.S."/>
            <person name="Lubbers R.J."/>
            <person name="Makela M.R."/>
            <person name="Barry K."/>
            <person name="Chovatia M."/>
            <person name="Clum A."/>
            <person name="Daum C."/>
            <person name="Haridas S."/>
            <person name="He G."/>
            <person name="LaButti K."/>
            <person name="Lipzen A."/>
            <person name="Riley R."/>
            <person name="Salamov A."/>
            <person name="Simmons B.A."/>
            <person name="Magnuson J.K."/>
            <person name="Henrissat B."/>
            <person name="Mortensen U.H."/>
            <person name="Larsen T.O."/>
            <person name="Devries R.P."/>
            <person name="Grigoriev I.V."/>
            <person name="Machida M."/>
            <person name="Baker S.E."/>
            <person name="Andersen M.R."/>
            <person name="Cantor M.N."/>
            <person name="Hua S.X."/>
        </authorList>
    </citation>
    <scope>NUCLEOTIDE SEQUENCE [LARGE SCALE GENOMIC DNA]</scope>
    <source>
        <strain evidence="2 3">CBS 119388</strain>
    </source>
</reference>
<evidence type="ECO:0000313" key="3">
    <source>
        <dbReference type="Proteomes" id="UP000325579"/>
    </source>
</evidence>
<evidence type="ECO:0000313" key="2">
    <source>
        <dbReference type="EMBL" id="KAE8407510.1"/>
    </source>
</evidence>
<proteinExistence type="predicted"/>
<dbReference type="Proteomes" id="UP000325579">
    <property type="component" value="Unassembled WGS sequence"/>
</dbReference>
<sequence>MDDLGGDPLEEMHEWILQPFLPIFRKLAPLDQGRKYTLEDYLYAEEFHYTVEVVEETLVPVYLGHSKRTKLLFFGACLPSITYFDYSMFPVYHPSEIQVSIDADSTSLPGFPQKVFIHGRSKPSFLKIIFAGGARVALKELMAYSKIYIANFDATVLTSRLDGLVHDDEGTTIGLLLSYINRPGFTLEFNGGHHPKYSESRQKWFNQISHTLQHLHAHNIVWGDAKPGNVLLDPNGDAYVVDFGGGYTPGCVEKEMAGTIAGDLQGLESIRRYLFE</sequence>
<accession>A0A5N7DM38</accession>
<dbReference type="Gene3D" id="1.10.510.10">
    <property type="entry name" value="Transferase(Phosphotransferase) domain 1"/>
    <property type="match status" value="1"/>
</dbReference>